<evidence type="ECO:0000256" key="3">
    <source>
        <dbReference type="ARBA" id="ARBA00022475"/>
    </source>
</evidence>
<evidence type="ECO:0000256" key="2">
    <source>
        <dbReference type="ARBA" id="ARBA00011006"/>
    </source>
</evidence>
<name>A0A2W7QJ28_9RHOB</name>
<keyword evidence="5 7" id="KW-1133">Transmembrane helix</keyword>
<keyword evidence="4 7" id="KW-0812">Transmembrane</keyword>
<dbReference type="EMBL" id="QKZQ01000011">
    <property type="protein sequence ID" value="PZX41189.1"/>
    <property type="molecule type" value="Genomic_DNA"/>
</dbReference>
<feature type="transmembrane region" description="Helical" evidence="7">
    <location>
        <begin position="30"/>
        <end position="49"/>
    </location>
</feature>
<evidence type="ECO:0000256" key="4">
    <source>
        <dbReference type="ARBA" id="ARBA00022692"/>
    </source>
</evidence>
<proteinExistence type="inferred from homology"/>
<comment type="subcellular location">
    <subcellularLocation>
        <location evidence="1">Cell membrane</location>
        <topology evidence="1">Multi-pass membrane protein</topology>
    </subcellularLocation>
</comment>
<accession>A0A2W7QJ28</accession>
<evidence type="ECO:0000256" key="7">
    <source>
        <dbReference type="SAM" id="Phobius"/>
    </source>
</evidence>
<dbReference type="InterPro" id="IPR007341">
    <property type="entry name" value="Transgly_assoc"/>
</dbReference>
<evidence type="ECO:0000313" key="9">
    <source>
        <dbReference type="Proteomes" id="UP000249364"/>
    </source>
</evidence>
<dbReference type="AlphaFoldDB" id="A0A2W7QJ28"/>
<keyword evidence="6 7" id="KW-0472">Membrane</keyword>
<dbReference type="Pfam" id="PF04226">
    <property type="entry name" value="Transgly_assoc"/>
    <property type="match status" value="1"/>
</dbReference>
<evidence type="ECO:0000256" key="6">
    <source>
        <dbReference type="ARBA" id="ARBA00023136"/>
    </source>
</evidence>
<dbReference type="Proteomes" id="UP000249364">
    <property type="component" value="Unassembled WGS sequence"/>
</dbReference>
<organism evidence="8 9">
    <name type="scientific">Roseinatronobacter thiooxidans</name>
    <dbReference type="NCBI Taxonomy" id="121821"/>
    <lineage>
        <taxon>Bacteria</taxon>
        <taxon>Pseudomonadati</taxon>
        <taxon>Pseudomonadota</taxon>
        <taxon>Alphaproteobacteria</taxon>
        <taxon>Rhodobacterales</taxon>
        <taxon>Paracoccaceae</taxon>
        <taxon>Roseinatronobacter</taxon>
    </lineage>
</organism>
<comment type="similarity">
    <text evidence="2">Belongs to the UPF0410 family.</text>
</comment>
<evidence type="ECO:0000256" key="1">
    <source>
        <dbReference type="ARBA" id="ARBA00004651"/>
    </source>
</evidence>
<protein>
    <submittedName>
        <fullName evidence="8">Transglycosylase associated protein</fullName>
    </submittedName>
</protein>
<dbReference type="RefSeq" id="WP_071467993.1">
    <property type="nucleotide sequence ID" value="NZ_MEHT01000001.1"/>
</dbReference>
<comment type="caution">
    <text evidence="8">The sequence shown here is derived from an EMBL/GenBank/DDBJ whole genome shotgun (WGS) entry which is preliminary data.</text>
</comment>
<keyword evidence="3" id="KW-1003">Cell membrane</keyword>
<sequence length="75" mass="7778">MSWLLALVLGGGTGWLVTRLSRTARDPLSGIVLGVIGAAAGSYLVTLLGLRITVRLDQLVAGIVGALILVLALRR</sequence>
<evidence type="ECO:0000313" key="8">
    <source>
        <dbReference type="EMBL" id="PZX41189.1"/>
    </source>
</evidence>
<dbReference type="GO" id="GO:0005886">
    <property type="term" value="C:plasma membrane"/>
    <property type="evidence" value="ECO:0007669"/>
    <property type="project" value="UniProtKB-SubCell"/>
</dbReference>
<gene>
    <name evidence="8" type="ORF">LY56_02392</name>
</gene>
<reference evidence="8 9" key="1">
    <citation type="submission" date="2018-06" db="EMBL/GenBank/DDBJ databases">
        <title>Genomic Encyclopedia of Archaeal and Bacterial Type Strains, Phase II (KMG-II): from individual species to whole genera.</title>
        <authorList>
            <person name="Goeker M."/>
        </authorList>
    </citation>
    <scope>NUCLEOTIDE SEQUENCE [LARGE SCALE GENOMIC DNA]</scope>
    <source>
        <strain evidence="8 9">DSM 13087</strain>
    </source>
</reference>
<dbReference type="STRING" id="121821.GCA_001870675_00100"/>
<keyword evidence="9" id="KW-1185">Reference proteome</keyword>
<evidence type="ECO:0000256" key="5">
    <source>
        <dbReference type="ARBA" id="ARBA00022989"/>
    </source>
</evidence>
<feature type="transmembrane region" description="Helical" evidence="7">
    <location>
        <begin position="56"/>
        <end position="73"/>
    </location>
</feature>